<protein>
    <submittedName>
        <fullName evidence="2">Unannotated protein</fullName>
    </submittedName>
</protein>
<dbReference type="EMBL" id="CAEZXL010000002">
    <property type="protein sequence ID" value="CAB4677891.1"/>
    <property type="molecule type" value="Genomic_DNA"/>
</dbReference>
<name>A0A6J6MU51_9ZZZZ</name>
<accession>A0A6J6MU51</accession>
<feature type="transmembrane region" description="Helical" evidence="1">
    <location>
        <begin position="303"/>
        <end position="318"/>
    </location>
</feature>
<evidence type="ECO:0000256" key="1">
    <source>
        <dbReference type="SAM" id="Phobius"/>
    </source>
</evidence>
<keyword evidence="1" id="KW-1133">Transmembrane helix</keyword>
<gene>
    <name evidence="2" type="ORF">UFOPK2373_00038</name>
</gene>
<organism evidence="2">
    <name type="scientific">freshwater metagenome</name>
    <dbReference type="NCBI Taxonomy" id="449393"/>
    <lineage>
        <taxon>unclassified sequences</taxon>
        <taxon>metagenomes</taxon>
        <taxon>ecological metagenomes</taxon>
    </lineage>
</organism>
<keyword evidence="1" id="KW-0812">Transmembrane</keyword>
<feature type="transmembrane region" description="Helical" evidence="1">
    <location>
        <begin position="274"/>
        <end position="291"/>
    </location>
</feature>
<feature type="transmembrane region" description="Helical" evidence="1">
    <location>
        <begin position="347"/>
        <end position="366"/>
    </location>
</feature>
<keyword evidence="1" id="KW-0472">Membrane</keyword>
<feature type="transmembrane region" description="Helical" evidence="1">
    <location>
        <begin position="121"/>
        <end position="154"/>
    </location>
</feature>
<feature type="transmembrane region" description="Helical" evidence="1">
    <location>
        <begin position="378"/>
        <end position="397"/>
    </location>
</feature>
<evidence type="ECO:0000313" key="2">
    <source>
        <dbReference type="EMBL" id="CAB4677891.1"/>
    </source>
</evidence>
<dbReference type="AlphaFoldDB" id="A0A6J6MU51"/>
<feature type="transmembrane region" description="Helical" evidence="1">
    <location>
        <begin position="166"/>
        <end position="187"/>
    </location>
</feature>
<proteinExistence type="predicted"/>
<sequence>MIAKLLARVSPLPKKFWFVLAIGLLAQLTLIWLGTASGDPLGDVRYIYDAWVSNMLQGHSLLGIRDPWVYPYIAQVPLWIAHWIYPPDYMTGWLVLVVNLNMLLLAYVLGWGKRMDRAKAAWFFIACVFLIGPVAIGRLEVFSLALTVFAAVSFLEKRESTSMQLFNAATWIKVSPMAGLFSGFIVSENRKRFVLHMLIGTAAILGIGLLLGGNMNMFSFITMQSGRGIQVESTIAIFWLIQILLGIPGSKIYYDNEIVTFQITGFGVTEVASIMTLVQFGALAITIFLGFRAMRAGADRNTAFAWIFLTATLDLLVFNKVGSPQYELWVVGAAIFGILAKTANWKLVVWITVITSGLSWLIFPIFYGDLLASNPLGVSLLVLRNLGVIVILVYANMQLTKLGAKRVKA</sequence>
<reference evidence="2" key="1">
    <citation type="submission" date="2020-05" db="EMBL/GenBank/DDBJ databases">
        <authorList>
            <person name="Chiriac C."/>
            <person name="Salcher M."/>
            <person name="Ghai R."/>
            <person name="Kavagutti S V."/>
        </authorList>
    </citation>
    <scope>NUCLEOTIDE SEQUENCE</scope>
</reference>
<feature type="transmembrane region" description="Helical" evidence="1">
    <location>
        <begin position="92"/>
        <end position="109"/>
    </location>
</feature>
<feature type="transmembrane region" description="Helical" evidence="1">
    <location>
        <begin position="193"/>
        <end position="213"/>
    </location>
</feature>
<feature type="transmembrane region" description="Helical" evidence="1">
    <location>
        <begin position="234"/>
        <end position="254"/>
    </location>
</feature>